<dbReference type="SUPFAM" id="SSF56112">
    <property type="entry name" value="Protein kinase-like (PK-like)"/>
    <property type="match status" value="1"/>
</dbReference>
<organism evidence="1 2">
    <name type="scientific">Bodo saltans</name>
    <name type="common">Flagellated protozoan</name>
    <dbReference type="NCBI Taxonomy" id="75058"/>
    <lineage>
        <taxon>Eukaryota</taxon>
        <taxon>Discoba</taxon>
        <taxon>Euglenozoa</taxon>
        <taxon>Kinetoplastea</taxon>
        <taxon>Metakinetoplastina</taxon>
        <taxon>Eubodonida</taxon>
        <taxon>Bodonidae</taxon>
        <taxon>Bodo</taxon>
    </lineage>
</organism>
<evidence type="ECO:0000313" key="2">
    <source>
        <dbReference type="Proteomes" id="UP000051952"/>
    </source>
</evidence>
<reference evidence="2" key="1">
    <citation type="submission" date="2015-09" db="EMBL/GenBank/DDBJ databases">
        <authorList>
            <consortium name="Pathogen Informatics"/>
        </authorList>
    </citation>
    <scope>NUCLEOTIDE SEQUENCE [LARGE SCALE GENOMIC DNA]</scope>
    <source>
        <strain evidence="2">Lake Konstanz</strain>
    </source>
</reference>
<evidence type="ECO:0000313" key="1">
    <source>
        <dbReference type="EMBL" id="CUI15550.1"/>
    </source>
</evidence>
<dbReference type="Gene3D" id="3.90.1200.10">
    <property type="match status" value="1"/>
</dbReference>
<dbReference type="Proteomes" id="UP000051952">
    <property type="component" value="Unassembled WGS sequence"/>
</dbReference>
<dbReference type="OrthoDB" id="191037at2759"/>
<dbReference type="AlphaFoldDB" id="A0A0S4KLQ5"/>
<accession>A0A0S4KLQ5</accession>
<sequence length="467" mass="52620">MPQAKTLPAAKGYDGPFSLFTHALPIIARVLVRLSCLATLKLALMLPFIRTPSYHSKVITPDFMTNVFRRKGILGGEERVETLRVEVMEMGAIGAVERIYITYSGLRPDSRPPATMIAKVLGTSVKDTIVGSLCPLSENEHRAYTHEVFTKKVKGLQPLVYHFDLSFYGVGLLLMEDLRELRHIKSRDGASLSDLTRVVELCAKIHSRTLNQVPRPMVQEFQFHTYLLDHISGTNANMALTGPWSECMRAHPRLAHTMELFLDYDNSDKLFVKMRGFGFRPTDSAALPKPFACLIHGDVRLDNCFFDDKTKTAKLVDWQVIMPRAPLLDIGWLLMDGSDETLSVPSTEVLCSLPLNAAPPQEEAEACRASVNVLLTAYLTTMSHELSQNTSYTGERPTMAYCQDMLPWLMLNDAFYMMVSVAQIFKCDPKTDMANPIVQTFLKYADRLEWLLRVFVPTLDFIQQSTV</sequence>
<dbReference type="Pfam" id="PF02958">
    <property type="entry name" value="EcKL"/>
    <property type="match status" value="1"/>
</dbReference>
<evidence type="ECO:0008006" key="3">
    <source>
        <dbReference type="Google" id="ProtNLM"/>
    </source>
</evidence>
<name>A0A0S4KLQ5_BODSA</name>
<dbReference type="InterPro" id="IPR004119">
    <property type="entry name" value="EcKL"/>
</dbReference>
<keyword evidence="2" id="KW-1185">Reference proteome</keyword>
<proteinExistence type="predicted"/>
<dbReference type="EMBL" id="CYKH01002252">
    <property type="protein sequence ID" value="CUI15550.1"/>
    <property type="molecule type" value="Genomic_DNA"/>
</dbReference>
<gene>
    <name evidence="1" type="ORF">BSAL_48360</name>
</gene>
<protein>
    <recommendedName>
        <fullName evidence="3">CHK kinase-like domain-containing protein</fullName>
    </recommendedName>
</protein>
<dbReference type="VEuPathDB" id="TriTrypDB:BSAL_48360"/>
<dbReference type="InterPro" id="IPR011009">
    <property type="entry name" value="Kinase-like_dom_sf"/>
</dbReference>